<protein>
    <submittedName>
        <fullName evidence="3">Uncharacterized protein</fullName>
    </submittedName>
</protein>
<keyword evidence="4" id="KW-1185">Reference proteome</keyword>
<dbReference type="OrthoDB" id="8196230at2759"/>
<evidence type="ECO:0000256" key="2">
    <source>
        <dbReference type="SAM" id="Phobius"/>
    </source>
</evidence>
<reference evidence="3 4" key="1">
    <citation type="submission" date="2019-08" db="EMBL/GenBank/DDBJ databases">
        <title>Whole genome of Aphis craccivora.</title>
        <authorList>
            <person name="Voronova N.V."/>
            <person name="Shulinski R.S."/>
            <person name="Bandarenka Y.V."/>
            <person name="Zhorov D.G."/>
            <person name="Warner D."/>
        </authorList>
    </citation>
    <scope>NUCLEOTIDE SEQUENCE [LARGE SCALE GENOMIC DNA]</scope>
    <source>
        <strain evidence="3">180601</strain>
        <tissue evidence="3">Whole Body</tissue>
    </source>
</reference>
<dbReference type="Proteomes" id="UP000478052">
    <property type="component" value="Unassembled WGS sequence"/>
</dbReference>
<dbReference type="AlphaFoldDB" id="A0A6G0YKH9"/>
<name>A0A6G0YKH9_APHCR</name>
<proteinExistence type="predicted"/>
<feature type="transmembrane region" description="Helical" evidence="2">
    <location>
        <begin position="41"/>
        <end position="64"/>
    </location>
</feature>
<accession>A0A6G0YKH9</accession>
<feature type="region of interest" description="Disordered" evidence="1">
    <location>
        <begin position="110"/>
        <end position="142"/>
    </location>
</feature>
<comment type="caution">
    <text evidence="3">The sequence shown here is derived from an EMBL/GenBank/DDBJ whole genome shotgun (WGS) entry which is preliminary data.</text>
</comment>
<keyword evidence="2" id="KW-0472">Membrane</keyword>
<organism evidence="3 4">
    <name type="scientific">Aphis craccivora</name>
    <name type="common">Cowpea aphid</name>
    <dbReference type="NCBI Taxonomy" id="307492"/>
    <lineage>
        <taxon>Eukaryota</taxon>
        <taxon>Metazoa</taxon>
        <taxon>Ecdysozoa</taxon>
        <taxon>Arthropoda</taxon>
        <taxon>Hexapoda</taxon>
        <taxon>Insecta</taxon>
        <taxon>Pterygota</taxon>
        <taxon>Neoptera</taxon>
        <taxon>Paraneoptera</taxon>
        <taxon>Hemiptera</taxon>
        <taxon>Sternorrhyncha</taxon>
        <taxon>Aphidomorpha</taxon>
        <taxon>Aphidoidea</taxon>
        <taxon>Aphididae</taxon>
        <taxon>Aphidini</taxon>
        <taxon>Aphis</taxon>
        <taxon>Aphis</taxon>
    </lineage>
</organism>
<dbReference type="EMBL" id="VUJU01003517">
    <property type="protein sequence ID" value="KAF0757636.1"/>
    <property type="molecule type" value="Genomic_DNA"/>
</dbReference>
<sequence length="142" mass="16119">MSLESQGRGDLDYRRPVLGGSVTLFSIPTSIERKMTLRHHLTLALCLALLCMIEVSISVVCILSKNRANRSITMNSCMSVYNSLVDEWLIYGFANMIGMGEVAEEFGDGVLAPPDSDYRQEDAEDDYYNDNKNDDYYNYDEY</sequence>
<evidence type="ECO:0000313" key="4">
    <source>
        <dbReference type="Proteomes" id="UP000478052"/>
    </source>
</evidence>
<gene>
    <name evidence="3" type="ORF">FWK35_00016384</name>
</gene>
<keyword evidence="2" id="KW-1133">Transmembrane helix</keyword>
<evidence type="ECO:0000256" key="1">
    <source>
        <dbReference type="SAM" id="MobiDB-lite"/>
    </source>
</evidence>
<evidence type="ECO:0000313" key="3">
    <source>
        <dbReference type="EMBL" id="KAF0757636.1"/>
    </source>
</evidence>
<keyword evidence="2" id="KW-0812">Transmembrane</keyword>